<feature type="domain" description="Thioredoxin" evidence="1">
    <location>
        <begin position="1"/>
        <end position="125"/>
    </location>
</feature>
<comment type="caution">
    <text evidence="2">The sequence shown here is derived from an EMBL/GenBank/DDBJ whole genome shotgun (WGS) entry which is preliminary data.</text>
</comment>
<dbReference type="InterPro" id="IPR036249">
    <property type="entry name" value="Thioredoxin-like_sf"/>
</dbReference>
<dbReference type="InterPro" id="IPR013766">
    <property type="entry name" value="Thioredoxin_domain"/>
</dbReference>
<dbReference type="InterPro" id="IPR050620">
    <property type="entry name" value="Thioredoxin_H-type-like"/>
</dbReference>
<dbReference type="PANTHER" id="PTHR10438:SF468">
    <property type="entry name" value="THIOREDOXIN-1-RELATED"/>
    <property type="match status" value="1"/>
</dbReference>
<dbReference type="EMBL" id="JACAZH010000004">
    <property type="protein sequence ID" value="KAF7370176.1"/>
    <property type="molecule type" value="Genomic_DNA"/>
</dbReference>
<evidence type="ECO:0000313" key="2">
    <source>
        <dbReference type="EMBL" id="KAF7370176.1"/>
    </source>
</evidence>
<gene>
    <name evidence="2" type="ORF">MSAN_00648200</name>
</gene>
<accession>A0A8H6Z5D8</accession>
<protein>
    <submittedName>
        <fullName evidence="2">Thioredoxin-domain-containing protein</fullName>
    </submittedName>
</protein>
<dbReference type="PROSITE" id="PS51352">
    <property type="entry name" value="THIOREDOXIN_2"/>
    <property type="match status" value="1"/>
</dbReference>
<name>A0A8H6Z5D8_9AGAR</name>
<organism evidence="2 3">
    <name type="scientific">Mycena sanguinolenta</name>
    <dbReference type="NCBI Taxonomy" id="230812"/>
    <lineage>
        <taxon>Eukaryota</taxon>
        <taxon>Fungi</taxon>
        <taxon>Dikarya</taxon>
        <taxon>Basidiomycota</taxon>
        <taxon>Agaricomycotina</taxon>
        <taxon>Agaricomycetes</taxon>
        <taxon>Agaricomycetidae</taxon>
        <taxon>Agaricales</taxon>
        <taxon>Marasmiineae</taxon>
        <taxon>Mycenaceae</taxon>
        <taxon>Mycena</taxon>
    </lineage>
</organism>
<evidence type="ECO:0000259" key="1">
    <source>
        <dbReference type="PROSITE" id="PS51352"/>
    </source>
</evidence>
<dbReference type="PANTHER" id="PTHR10438">
    <property type="entry name" value="THIOREDOXIN"/>
    <property type="match status" value="1"/>
</dbReference>
<dbReference type="Pfam" id="PF00085">
    <property type="entry name" value="Thioredoxin"/>
    <property type="match status" value="1"/>
</dbReference>
<proteinExistence type="predicted"/>
<dbReference type="AlphaFoldDB" id="A0A8H6Z5D8"/>
<reference evidence="2" key="1">
    <citation type="submission" date="2020-05" db="EMBL/GenBank/DDBJ databases">
        <title>Mycena genomes resolve the evolution of fungal bioluminescence.</title>
        <authorList>
            <person name="Tsai I.J."/>
        </authorList>
    </citation>
    <scope>NUCLEOTIDE SEQUENCE</scope>
    <source>
        <strain evidence="2">160909Yilan</strain>
    </source>
</reference>
<dbReference type="Proteomes" id="UP000623467">
    <property type="component" value="Unassembled WGS sequence"/>
</dbReference>
<dbReference type="Gene3D" id="3.40.30.10">
    <property type="entry name" value="Glutaredoxin"/>
    <property type="match status" value="1"/>
</dbReference>
<dbReference type="OrthoDB" id="10263751at2759"/>
<evidence type="ECO:0000313" key="3">
    <source>
        <dbReference type="Proteomes" id="UP000623467"/>
    </source>
</evidence>
<dbReference type="CDD" id="cd02947">
    <property type="entry name" value="TRX_family"/>
    <property type="match status" value="1"/>
</dbReference>
<dbReference type="SUPFAM" id="SSF52833">
    <property type="entry name" value="Thioredoxin-like"/>
    <property type="match status" value="1"/>
</dbReference>
<sequence length="125" mass="13805">MSEPTEGTAITEITSLEQLADVLSRSKSEFKASVINFGRPSCPGCHAIKPCFEELSESHKTQMNFFTCDVTLAPEVAAMYKITALPTFVFFKGDRQTDKVISDKKSRLREAVLGASGKRRYSGSF</sequence>
<keyword evidence="3" id="KW-1185">Reference proteome</keyword>